<comment type="catalytic activity">
    <reaction evidence="8">
        <text>4 Cu(+) + O2 + 4 H(+) = 4 Cu(2+) + 2 H2O</text>
        <dbReference type="Rhea" id="RHEA:30083"/>
        <dbReference type="ChEBI" id="CHEBI:15377"/>
        <dbReference type="ChEBI" id="CHEBI:15378"/>
        <dbReference type="ChEBI" id="CHEBI:15379"/>
        <dbReference type="ChEBI" id="CHEBI:29036"/>
        <dbReference type="ChEBI" id="CHEBI:49552"/>
        <dbReference type="EC" id="1.16.3.4"/>
    </reaction>
    <physiologicalReaction direction="left-to-right" evidence="8">
        <dbReference type="Rhea" id="RHEA:30084"/>
    </physiologicalReaction>
</comment>
<keyword evidence="2" id="KW-0479">Metal-binding</keyword>
<dbReference type="Pfam" id="PF07731">
    <property type="entry name" value="Cu-oxidase_2"/>
    <property type="match status" value="1"/>
</dbReference>
<dbReference type="InterPro" id="IPR002355">
    <property type="entry name" value="Cu_oxidase_Cu_BS"/>
</dbReference>
<accession>A0A7W6EHJ9</accession>
<evidence type="ECO:0000256" key="5">
    <source>
        <dbReference type="ARBA" id="ARBA00041027"/>
    </source>
</evidence>
<evidence type="ECO:0000313" key="11">
    <source>
        <dbReference type="EMBL" id="MBB3810216.1"/>
    </source>
</evidence>
<dbReference type="GO" id="GO:0005507">
    <property type="term" value="F:copper ion binding"/>
    <property type="evidence" value="ECO:0007669"/>
    <property type="project" value="InterPro"/>
</dbReference>
<comment type="subunit">
    <text evidence="1">Monomer.</text>
</comment>
<dbReference type="Proteomes" id="UP000537592">
    <property type="component" value="Unassembled WGS sequence"/>
</dbReference>
<dbReference type="InterPro" id="IPR011706">
    <property type="entry name" value="Cu-oxidase_C"/>
</dbReference>
<evidence type="ECO:0000259" key="9">
    <source>
        <dbReference type="Pfam" id="PF07731"/>
    </source>
</evidence>
<dbReference type="Pfam" id="PF07732">
    <property type="entry name" value="Cu-oxidase_3"/>
    <property type="match status" value="1"/>
</dbReference>
<dbReference type="EC" id="1.16.3.4" evidence="4"/>
<evidence type="ECO:0000256" key="6">
    <source>
        <dbReference type="ARBA" id="ARBA00042896"/>
    </source>
</evidence>
<keyword evidence="3" id="KW-0560">Oxidoreductase</keyword>
<sequence length="481" mass="53528">MSLNRRQALGGFFTAGVVGWAGFTASDISVALAQASPPVERPLFPRPVLLAAGDELVATPAHPAFAPQAEAYGYNGSTPGPLIRIRKDEMFRKVVRNGLTEETSFHWHGLTVPTLMDGQPQDALAAGASTEIAFPIIQRAGLNWYHPHPHGHTGRQAWNGMAGFFIIEDDEENALNLPSGEDELILVLRDAKVQGLTRLIYELNPDGHEGDFPVVNGVAWPRTTLNNRLVRLRILNGANARVFQLTSKAPMIVIGNDGGLIDKPHPVDMVEMSPGERVDLLMDLRRVPPGARVGLNCASAEWKLLEINVVAAEPTSWDIPERLSEIEPLVHGGGEPERTFVFQETDRINDERFDMKTIAFAVEQGKVERWRFASARGAPHPVHVHGAHFQIIGGQHTNGNPRRDYAWERGWKDTVLVRTHETVDVLIRFDSYEGRYLLHCHKLEHEDHGMMLNFVVAKDTVEAMRRAEVENIYGPICWPTL</sequence>
<gene>
    <name evidence="11" type="ORF">FHS81_002312</name>
</gene>
<evidence type="ECO:0000259" key="10">
    <source>
        <dbReference type="Pfam" id="PF07732"/>
    </source>
</evidence>
<dbReference type="EMBL" id="JACICC010000005">
    <property type="protein sequence ID" value="MBB3810216.1"/>
    <property type="molecule type" value="Genomic_DNA"/>
</dbReference>
<dbReference type="PROSITE" id="PS00080">
    <property type="entry name" value="MULTICOPPER_OXIDASE2"/>
    <property type="match status" value="1"/>
</dbReference>
<evidence type="ECO:0000256" key="8">
    <source>
        <dbReference type="ARBA" id="ARBA00048092"/>
    </source>
</evidence>
<organism evidence="11 12">
    <name type="scientific">Pseudochelatococcus contaminans</name>
    <dbReference type="NCBI Taxonomy" id="1538103"/>
    <lineage>
        <taxon>Bacteria</taxon>
        <taxon>Pseudomonadati</taxon>
        <taxon>Pseudomonadota</taxon>
        <taxon>Alphaproteobacteria</taxon>
        <taxon>Hyphomicrobiales</taxon>
        <taxon>Chelatococcaceae</taxon>
        <taxon>Pseudochelatococcus</taxon>
    </lineage>
</organism>
<dbReference type="SUPFAM" id="SSF49503">
    <property type="entry name" value="Cupredoxins"/>
    <property type="match status" value="3"/>
</dbReference>
<dbReference type="GO" id="GO:0016491">
    <property type="term" value="F:oxidoreductase activity"/>
    <property type="evidence" value="ECO:0007669"/>
    <property type="project" value="UniProtKB-KW"/>
</dbReference>
<dbReference type="InterPro" id="IPR045087">
    <property type="entry name" value="Cu-oxidase_fam"/>
</dbReference>
<proteinExistence type="predicted"/>
<dbReference type="Gene3D" id="2.60.40.420">
    <property type="entry name" value="Cupredoxins - blue copper proteins"/>
    <property type="match status" value="3"/>
</dbReference>
<dbReference type="PANTHER" id="PTHR48267:SF1">
    <property type="entry name" value="BILIRUBIN OXIDASE"/>
    <property type="match status" value="1"/>
</dbReference>
<evidence type="ECO:0000256" key="4">
    <source>
        <dbReference type="ARBA" id="ARBA00038978"/>
    </source>
</evidence>
<evidence type="ECO:0000256" key="7">
    <source>
        <dbReference type="ARBA" id="ARBA00043090"/>
    </source>
</evidence>
<dbReference type="InterPro" id="IPR011707">
    <property type="entry name" value="Cu-oxidase-like_N"/>
</dbReference>
<evidence type="ECO:0000313" key="12">
    <source>
        <dbReference type="Proteomes" id="UP000537592"/>
    </source>
</evidence>
<dbReference type="PROSITE" id="PS51318">
    <property type="entry name" value="TAT"/>
    <property type="match status" value="1"/>
</dbReference>
<keyword evidence="12" id="KW-1185">Reference proteome</keyword>
<reference evidence="11 12" key="1">
    <citation type="submission" date="2020-08" db="EMBL/GenBank/DDBJ databases">
        <title>Genomic Encyclopedia of Type Strains, Phase IV (KMG-IV): sequencing the most valuable type-strain genomes for metagenomic binning, comparative biology and taxonomic classification.</title>
        <authorList>
            <person name="Goeker M."/>
        </authorList>
    </citation>
    <scope>NUCLEOTIDE SEQUENCE [LARGE SCALE GENOMIC DNA]</scope>
    <source>
        <strain evidence="11 12">DSM 28760</strain>
    </source>
</reference>
<feature type="domain" description="Plastocyanin-like" evidence="10">
    <location>
        <begin position="66"/>
        <end position="171"/>
    </location>
</feature>
<dbReference type="PANTHER" id="PTHR48267">
    <property type="entry name" value="CUPREDOXIN SUPERFAMILY PROTEIN"/>
    <property type="match status" value="1"/>
</dbReference>
<name>A0A7W6EHJ9_9HYPH</name>
<dbReference type="RefSeq" id="WP_183753061.1">
    <property type="nucleotide sequence ID" value="NZ_JACICC010000005.1"/>
</dbReference>
<dbReference type="AlphaFoldDB" id="A0A7W6EHJ9"/>
<feature type="domain" description="Plastocyanin-like" evidence="9">
    <location>
        <begin position="342"/>
        <end position="458"/>
    </location>
</feature>
<evidence type="ECO:0000256" key="1">
    <source>
        <dbReference type="ARBA" id="ARBA00011245"/>
    </source>
</evidence>
<protein>
    <recommendedName>
        <fullName evidence="5">Multicopper oxidase CueO</fullName>
        <ecNumber evidence="4">1.16.3.4</ecNumber>
    </recommendedName>
    <alternativeName>
        <fullName evidence="6">Copper efflux oxidase</fullName>
    </alternativeName>
    <alternativeName>
        <fullName evidence="7">Cuprous oxidase</fullName>
    </alternativeName>
</protein>
<evidence type="ECO:0000256" key="3">
    <source>
        <dbReference type="ARBA" id="ARBA00023002"/>
    </source>
</evidence>
<comment type="caution">
    <text evidence="11">The sequence shown here is derived from an EMBL/GenBank/DDBJ whole genome shotgun (WGS) entry which is preliminary data.</text>
</comment>
<dbReference type="InterPro" id="IPR006311">
    <property type="entry name" value="TAT_signal"/>
</dbReference>
<evidence type="ECO:0000256" key="2">
    <source>
        <dbReference type="ARBA" id="ARBA00022723"/>
    </source>
</evidence>
<dbReference type="InterPro" id="IPR008972">
    <property type="entry name" value="Cupredoxin"/>
</dbReference>